<feature type="transmembrane region" description="Helical" evidence="6">
    <location>
        <begin position="502"/>
        <end position="520"/>
    </location>
</feature>
<dbReference type="AlphaFoldDB" id="A0AAD4D1Q6"/>
<evidence type="ECO:0000256" key="4">
    <source>
        <dbReference type="ARBA" id="ARBA00022679"/>
    </source>
</evidence>
<feature type="transmembrane region" description="Helical" evidence="6">
    <location>
        <begin position="429"/>
        <end position="448"/>
    </location>
</feature>
<keyword evidence="2" id="KW-1003">Cell membrane</keyword>
<comment type="caution">
    <text evidence="7">The sequence shown here is derived from an EMBL/GenBank/DDBJ whole genome shotgun (WGS) entry which is preliminary data.</text>
</comment>
<evidence type="ECO:0000256" key="1">
    <source>
        <dbReference type="ARBA" id="ARBA00004236"/>
    </source>
</evidence>
<dbReference type="GO" id="GO:0085029">
    <property type="term" value="P:extracellular matrix assembly"/>
    <property type="evidence" value="ECO:0007669"/>
    <property type="project" value="TreeGrafter"/>
</dbReference>
<name>A0AAD4D1Q6_9FUNG</name>
<organism evidence="7 8">
    <name type="scientific">Linnemannia exigua</name>
    <dbReference type="NCBI Taxonomy" id="604196"/>
    <lineage>
        <taxon>Eukaryota</taxon>
        <taxon>Fungi</taxon>
        <taxon>Fungi incertae sedis</taxon>
        <taxon>Mucoromycota</taxon>
        <taxon>Mortierellomycotina</taxon>
        <taxon>Mortierellomycetes</taxon>
        <taxon>Mortierellales</taxon>
        <taxon>Mortierellaceae</taxon>
        <taxon>Linnemannia</taxon>
    </lineage>
</organism>
<evidence type="ECO:0000256" key="3">
    <source>
        <dbReference type="ARBA" id="ARBA00022676"/>
    </source>
</evidence>
<keyword evidence="8" id="KW-1185">Reference proteome</keyword>
<dbReference type="Proteomes" id="UP001194580">
    <property type="component" value="Unassembled WGS sequence"/>
</dbReference>
<proteinExistence type="predicted"/>
<dbReference type="GO" id="GO:0030213">
    <property type="term" value="P:hyaluronan biosynthetic process"/>
    <property type="evidence" value="ECO:0007669"/>
    <property type="project" value="TreeGrafter"/>
</dbReference>
<dbReference type="InterPro" id="IPR029044">
    <property type="entry name" value="Nucleotide-diphossugar_trans"/>
</dbReference>
<evidence type="ECO:0000313" key="8">
    <source>
        <dbReference type="Proteomes" id="UP001194580"/>
    </source>
</evidence>
<dbReference type="GO" id="GO:0050501">
    <property type="term" value="F:hyaluronan synthase activity"/>
    <property type="evidence" value="ECO:0007669"/>
    <property type="project" value="TreeGrafter"/>
</dbReference>
<reference evidence="7" key="1">
    <citation type="journal article" date="2020" name="Fungal Divers.">
        <title>Resolving the Mortierellaceae phylogeny through synthesis of multi-gene phylogenetics and phylogenomics.</title>
        <authorList>
            <person name="Vandepol N."/>
            <person name="Liber J."/>
            <person name="Desiro A."/>
            <person name="Na H."/>
            <person name="Kennedy M."/>
            <person name="Barry K."/>
            <person name="Grigoriev I.V."/>
            <person name="Miller A.N."/>
            <person name="O'Donnell K."/>
            <person name="Stajich J.E."/>
            <person name="Bonito G."/>
        </authorList>
    </citation>
    <scope>NUCLEOTIDE SEQUENCE</scope>
    <source>
        <strain evidence="7">NRRL 28262</strain>
    </source>
</reference>
<keyword evidence="6" id="KW-1133">Transmembrane helix</keyword>
<sequence>MSQVHSTHASTFVHRHKAYEGSQTSPADLAAHYQTQDAFPGANAASSNSPPPCDTMVQSCGLESLLVSLRKKALRVRVTIGIFSLLLAVLMDCSHLQVFKSAWVDQRANKRDPLLVGLTTGILAVGYREDPVLLKGCLKSLRAMRYQRNLRVMLVIDGNEPKDEYMAQIFMEFFDKHGATVFRPSFLSMDLEANDNKREDLVRQVAHHPGPVCVMQPHKGKRSAMYTGFAALLQQGVETVVVTDSDTYLDPNACKESPMVGAATGNVKIHNKGTWISFLSSIQYWFMFNLDHGAQSYHSAVNCVSGPLGVYRMSIIRDVMDSWARQTFLGVLCIYGDDLHLTNLVLRQGYKIKYSHYASCYTDTPIKYIAWVTQQTRWSKSYFRETILLGRMHLHNPWMTYALLYKLIYSIFIYNLIKSIYFGTRSQVLWWLVSVSLVSILKTIYAVMVTGDKMFFFTTAYGFLQMFGYAPAKIQAALTLYDNSWGTSARLVRNFTKLQNHVAPVCWGVFLIFGVIHNPIR</sequence>
<evidence type="ECO:0000256" key="5">
    <source>
        <dbReference type="ARBA" id="ARBA00023136"/>
    </source>
</evidence>
<protein>
    <submittedName>
        <fullName evidence="7">Hyaluronan synthase 3</fullName>
    </submittedName>
</protein>
<gene>
    <name evidence="7" type="primary">HAS3_2</name>
    <name evidence="7" type="ORF">BGZ95_005608</name>
</gene>
<dbReference type="Pfam" id="PF13641">
    <property type="entry name" value="Glyco_tranf_2_3"/>
    <property type="match status" value="1"/>
</dbReference>
<comment type="subcellular location">
    <subcellularLocation>
        <location evidence="1">Cell membrane</location>
    </subcellularLocation>
</comment>
<keyword evidence="4" id="KW-0808">Transferase</keyword>
<dbReference type="Gene3D" id="3.90.550.10">
    <property type="entry name" value="Spore Coat Polysaccharide Biosynthesis Protein SpsA, Chain A"/>
    <property type="match status" value="1"/>
</dbReference>
<accession>A0AAD4D1Q6</accession>
<dbReference type="GO" id="GO:0005886">
    <property type="term" value="C:plasma membrane"/>
    <property type="evidence" value="ECO:0007669"/>
    <property type="project" value="UniProtKB-SubCell"/>
</dbReference>
<dbReference type="EMBL" id="JAAAIL010002599">
    <property type="protein sequence ID" value="KAG0255934.1"/>
    <property type="molecule type" value="Genomic_DNA"/>
</dbReference>
<keyword evidence="3" id="KW-0328">Glycosyltransferase</keyword>
<dbReference type="SUPFAM" id="SSF53448">
    <property type="entry name" value="Nucleotide-diphospho-sugar transferases"/>
    <property type="match status" value="1"/>
</dbReference>
<dbReference type="PANTHER" id="PTHR22913:SF12">
    <property type="entry name" value="MANNURONAN SYNTHASE"/>
    <property type="match status" value="1"/>
</dbReference>
<feature type="transmembrane region" description="Helical" evidence="6">
    <location>
        <begin position="398"/>
        <end position="417"/>
    </location>
</feature>
<feature type="non-terminal residue" evidence="7">
    <location>
        <position position="521"/>
    </location>
</feature>
<keyword evidence="5 6" id="KW-0472">Membrane</keyword>
<keyword evidence="6" id="KW-0812">Transmembrane</keyword>
<evidence type="ECO:0000256" key="2">
    <source>
        <dbReference type="ARBA" id="ARBA00022475"/>
    </source>
</evidence>
<dbReference type="PANTHER" id="PTHR22913">
    <property type="entry name" value="HYALURONAN SYNTHASE"/>
    <property type="match status" value="1"/>
</dbReference>
<evidence type="ECO:0000256" key="6">
    <source>
        <dbReference type="SAM" id="Phobius"/>
    </source>
</evidence>
<evidence type="ECO:0000313" key="7">
    <source>
        <dbReference type="EMBL" id="KAG0255934.1"/>
    </source>
</evidence>